<dbReference type="EMBL" id="JAPUFD010000026">
    <property type="protein sequence ID" value="MDI1493403.1"/>
    <property type="molecule type" value="Genomic_DNA"/>
</dbReference>
<evidence type="ECO:0000313" key="1">
    <source>
        <dbReference type="EMBL" id="MDI1493403.1"/>
    </source>
</evidence>
<keyword evidence="2" id="KW-1185">Reference proteome</keyword>
<name>A0AA43QYT7_9LECA</name>
<dbReference type="SUPFAM" id="SSF51182">
    <property type="entry name" value="RmlC-like cupins"/>
    <property type="match status" value="1"/>
</dbReference>
<comment type="caution">
    <text evidence="1">The sequence shown here is derived from an EMBL/GenBank/DDBJ whole genome shotgun (WGS) entry which is preliminary data.</text>
</comment>
<accession>A0AA43QYT7</accession>
<dbReference type="InterPro" id="IPR011051">
    <property type="entry name" value="RmlC_Cupin_sf"/>
</dbReference>
<gene>
    <name evidence="1" type="ORF">OHK93_005192</name>
</gene>
<dbReference type="CDD" id="cd02208">
    <property type="entry name" value="cupin_RmlC-like"/>
    <property type="match status" value="1"/>
</dbReference>
<proteinExistence type="predicted"/>
<dbReference type="AlphaFoldDB" id="A0AA43QYT7"/>
<organism evidence="1 2">
    <name type="scientific">Ramalina farinacea</name>
    <dbReference type="NCBI Taxonomy" id="258253"/>
    <lineage>
        <taxon>Eukaryota</taxon>
        <taxon>Fungi</taxon>
        <taxon>Dikarya</taxon>
        <taxon>Ascomycota</taxon>
        <taxon>Pezizomycotina</taxon>
        <taxon>Lecanoromycetes</taxon>
        <taxon>OSLEUM clade</taxon>
        <taxon>Lecanoromycetidae</taxon>
        <taxon>Lecanorales</taxon>
        <taxon>Lecanorineae</taxon>
        <taxon>Ramalinaceae</taxon>
        <taxon>Ramalina</taxon>
    </lineage>
</organism>
<protein>
    <submittedName>
        <fullName evidence="1">Uncharacterized protein</fullName>
    </submittedName>
</protein>
<sequence length="168" mass="18944">MASSTLLPQSSDADRPIVANQRTRALAFAFEVTFDLTHPHLIALAAQKPPRHFHPYQEEYIQVLEGRLGVNVEGFGERDIGVEDGEVVVKPWKYHLLYPVLDDGRPNGEGRMKTCRFLLSAEDTGEALKLDTVFFQNWYGYQDDIVVRGAKMDLIQVMCVSPSTVFCL</sequence>
<dbReference type="InterPro" id="IPR014710">
    <property type="entry name" value="RmlC-like_jellyroll"/>
</dbReference>
<dbReference type="Proteomes" id="UP001161017">
    <property type="component" value="Unassembled WGS sequence"/>
</dbReference>
<evidence type="ECO:0000313" key="2">
    <source>
        <dbReference type="Proteomes" id="UP001161017"/>
    </source>
</evidence>
<reference evidence="1" key="1">
    <citation type="journal article" date="2023" name="Genome Biol. Evol.">
        <title>First Whole Genome Sequence and Flow Cytometry Genome Size Data for the Lichen-Forming Fungus Ramalina farinacea (Ascomycota).</title>
        <authorList>
            <person name="Llewellyn T."/>
            <person name="Mian S."/>
            <person name="Hill R."/>
            <person name="Leitch I.J."/>
            <person name="Gaya E."/>
        </authorList>
    </citation>
    <scope>NUCLEOTIDE SEQUENCE</scope>
    <source>
        <strain evidence="1">LIQ254RAFAR</strain>
    </source>
</reference>
<dbReference type="Gene3D" id="2.60.120.10">
    <property type="entry name" value="Jelly Rolls"/>
    <property type="match status" value="1"/>
</dbReference>